<name>A0ABR6WA95_9BACT</name>
<evidence type="ECO:0000313" key="2">
    <source>
        <dbReference type="Proteomes" id="UP000700732"/>
    </source>
</evidence>
<dbReference type="Proteomes" id="UP000700732">
    <property type="component" value="Unassembled WGS sequence"/>
</dbReference>
<reference evidence="1 2" key="1">
    <citation type="submission" date="2019-06" db="EMBL/GenBank/DDBJ databases">
        <title>Spirosoma utsteinense sp. nov. isolated from Antarctic ice-free soils.</title>
        <authorList>
            <person name="Tahon G."/>
        </authorList>
    </citation>
    <scope>NUCLEOTIDE SEQUENCE [LARGE SCALE GENOMIC DNA]</scope>
    <source>
        <strain evidence="1 2">LMG 31447</strain>
    </source>
</reference>
<dbReference type="EMBL" id="VFIA01000024">
    <property type="protein sequence ID" value="MBC3793189.1"/>
    <property type="molecule type" value="Genomic_DNA"/>
</dbReference>
<gene>
    <name evidence="1" type="ORF">FH603_3706</name>
</gene>
<accession>A0ABR6WA95</accession>
<keyword evidence="2" id="KW-1185">Reference proteome</keyword>
<sequence length="51" mass="5267">MPYTLSCSNDRDKDDTSAANMLIINTLILIGFSQNSVFGGGSKQGNLGGSG</sequence>
<protein>
    <submittedName>
        <fullName evidence="1">Uncharacterized protein</fullName>
    </submittedName>
</protein>
<proteinExistence type="predicted"/>
<comment type="caution">
    <text evidence="1">The sequence shown here is derived from an EMBL/GenBank/DDBJ whole genome shotgun (WGS) entry which is preliminary data.</text>
</comment>
<evidence type="ECO:0000313" key="1">
    <source>
        <dbReference type="EMBL" id="MBC3793189.1"/>
    </source>
</evidence>
<organism evidence="1 2">
    <name type="scientific">Spirosoma utsteinense</name>
    <dbReference type="NCBI Taxonomy" id="2585773"/>
    <lineage>
        <taxon>Bacteria</taxon>
        <taxon>Pseudomonadati</taxon>
        <taxon>Bacteroidota</taxon>
        <taxon>Cytophagia</taxon>
        <taxon>Cytophagales</taxon>
        <taxon>Cytophagaceae</taxon>
        <taxon>Spirosoma</taxon>
    </lineage>
</organism>